<dbReference type="AlphaFoldDB" id="A0A9P0FWI7"/>
<keyword evidence="1 3" id="KW-0193">Cuticle</keyword>
<dbReference type="GO" id="GO:0005615">
    <property type="term" value="C:extracellular space"/>
    <property type="evidence" value="ECO:0007669"/>
    <property type="project" value="TreeGrafter"/>
</dbReference>
<dbReference type="InterPro" id="IPR031311">
    <property type="entry name" value="CHIT_BIND_RR_consensus"/>
</dbReference>
<dbReference type="PROSITE" id="PS51155">
    <property type="entry name" value="CHIT_BIND_RR_2"/>
    <property type="match status" value="1"/>
</dbReference>
<keyword evidence="7" id="KW-1185">Reference proteome</keyword>
<dbReference type="InterPro" id="IPR000618">
    <property type="entry name" value="Insect_cuticle"/>
</dbReference>
<gene>
    <name evidence="6" type="ORF">CINC_LOCUS12454</name>
</gene>
<organism evidence="6 7">
    <name type="scientific">Chrysodeixis includens</name>
    <name type="common">Soybean looper</name>
    <name type="synonym">Pseudoplusia includens</name>
    <dbReference type="NCBI Taxonomy" id="689277"/>
    <lineage>
        <taxon>Eukaryota</taxon>
        <taxon>Metazoa</taxon>
        <taxon>Ecdysozoa</taxon>
        <taxon>Arthropoda</taxon>
        <taxon>Hexapoda</taxon>
        <taxon>Insecta</taxon>
        <taxon>Pterygota</taxon>
        <taxon>Neoptera</taxon>
        <taxon>Endopterygota</taxon>
        <taxon>Lepidoptera</taxon>
        <taxon>Glossata</taxon>
        <taxon>Ditrysia</taxon>
        <taxon>Noctuoidea</taxon>
        <taxon>Noctuidae</taxon>
        <taxon>Plusiinae</taxon>
        <taxon>Chrysodeixis</taxon>
    </lineage>
</organism>
<evidence type="ECO:0000313" key="7">
    <source>
        <dbReference type="Proteomes" id="UP001154114"/>
    </source>
</evidence>
<evidence type="ECO:0000256" key="1">
    <source>
        <dbReference type="ARBA" id="ARBA00022460"/>
    </source>
</evidence>
<dbReference type="PRINTS" id="PR00947">
    <property type="entry name" value="CUTICLE"/>
</dbReference>
<feature type="region of interest" description="Disordered" evidence="4">
    <location>
        <begin position="37"/>
        <end position="60"/>
    </location>
</feature>
<dbReference type="Pfam" id="PF00379">
    <property type="entry name" value="Chitin_bind_4"/>
    <property type="match status" value="1"/>
</dbReference>
<feature type="signal peptide" evidence="5">
    <location>
        <begin position="1"/>
        <end position="25"/>
    </location>
</feature>
<protein>
    <recommendedName>
        <fullName evidence="8">Cuticle protein</fullName>
    </recommendedName>
</protein>
<keyword evidence="2 5" id="KW-0732">Signal</keyword>
<evidence type="ECO:0000256" key="4">
    <source>
        <dbReference type="SAM" id="MobiDB-lite"/>
    </source>
</evidence>
<dbReference type="GO" id="GO:0042302">
    <property type="term" value="F:structural constituent of cuticle"/>
    <property type="evidence" value="ECO:0007669"/>
    <property type="project" value="UniProtKB-UniRule"/>
</dbReference>
<accession>A0A9P0FWI7</accession>
<name>A0A9P0FWI7_CHRIL</name>
<feature type="chain" id="PRO_5040328972" description="Cuticle protein" evidence="5">
    <location>
        <begin position="26"/>
        <end position="522"/>
    </location>
</feature>
<evidence type="ECO:0008006" key="8">
    <source>
        <dbReference type="Google" id="ProtNLM"/>
    </source>
</evidence>
<sequence length="522" mass="58101">MPVMRPMLGLYAIVALIAFIGACHAVKHAYSSQSVHLSNHHDHHDQHNDVQGHHGTGGIHDRVDHHNIEEHDGHKEYHGLGVIHVPDQHYSHGENHNHQDNNMHEEDQGLDKTHAHDGHFSHGHGKHNSNTHRDHVEPHVNNYMHDTHSTLGVIYVPDEYHEDHEHDDYRHEHHESHNHDSFHGHDDQHGQHHEDLHDLVEYQSHNHHHEHKDDNSNHHVQNDHIMSEHKIELSVEHIVEVEPHRNTAAEPEVEEHNIKYEEVENKHGVKTIPVVEKVEEIHKKAIVPVKIVPVAHYVQSSKKQDNHHERAFFSQHMSSPDLGHLTKGSDNHSIVALSAVLAVAAAGLLPAAHYAPAAAVSSQNIVRHDEGHQIAHAPVAYAAAPAHYAAAPVAYAAAPAHYAAAPVHYAAPVAKVIAPIQKVLVSAHAEEYAHPKYEYNYSVADGHTGDNKSQQESRDGDVVKGSYSFLEADGSVRTVEYSADDHSGFNAVVHNTAPTAAPVVVKAAPVILKAAPAHYYHH</sequence>
<evidence type="ECO:0000256" key="3">
    <source>
        <dbReference type="PROSITE-ProRule" id="PRU00497"/>
    </source>
</evidence>
<feature type="region of interest" description="Disordered" evidence="4">
    <location>
        <begin position="87"/>
        <end position="137"/>
    </location>
</feature>
<evidence type="ECO:0000313" key="6">
    <source>
        <dbReference type="EMBL" id="CAH0626989.1"/>
    </source>
</evidence>
<feature type="compositionally biased region" description="Basic residues" evidence="4">
    <location>
        <begin position="121"/>
        <end position="130"/>
    </location>
</feature>
<feature type="compositionally biased region" description="Basic and acidic residues" evidence="4">
    <location>
        <begin position="39"/>
        <end position="52"/>
    </location>
</feature>
<dbReference type="EMBL" id="LR824011">
    <property type="protein sequence ID" value="CAH0626989.1"/>
    <property type="molecule type" value="Genomic_DNA"/>
</dbReference>
<dbReference type="GO" id="GO:0031012">
    <property type="term" value="C:extracellular matrix"/>
    <property type="evidence" value="ECO:0007669"/>
    <property type="project" value="TreeGrafter"/>
</dbReference>
<dbReference type="InterPro" id="IPR051217">
    <property type="entry name" value="Insect_Cuticle_Struc_Prot"/>
</dbReference>
<feature type="region of interest" description="Disordered" evidence="4">
    <location>
        <begin position="168"/>
        <end position="194"/>
    </location>
</feature>
<evidence type="ECO:0000256" key="2">
    <source>
        <dbReference type="ARBA" id="ARBA00022729"/>
    </source>
</evidence>
<dbReference type="PROSITE" id="PS51257">
    <property type="entry name" value="PROKAR_LIPOPROTEIN"/>
    <property type="match status" value="1"/>
</dbReference>
<dbReference type="Proteomes" id="UP001154114">
    <property type="component" value="Chromosome 8"/>
</dbReference>
<dbReference type="PROSITE" id="PS00233">
    <property type="entry name" value="CHIT_BIND_RR_1"/>
    <property type="match status" value="1"/>
</dbReference>
<reference evidence="6" key="1">
    <citation type="submission" date="2021-12" db="EMBL/GenBank/DDBJ databases">
        <authorList>
            <person name="King R."/>
        </authorList>
    </citation>
    <scope>NUCLEOTIDE SEQUENCE</scope>
</reference>
<feature type="compositionally biased region" description="Basic and acidic residues" evidence="4">
    <location>
        <begin position="87"/>
        <end position="120"/>
    </location>
</feature>
<dbReference type="PANTHER" id="PTHR12236">
    <property type="entry name" value="STRUCTURAL CONTITUENT OF CUTICLE"/>
    <property type="match status" value="1"/>
</dbReference>
<evidence type="ECO:0000256" key="5">
    <source>
        <dbReference type="SAM" id="SignalP"/>
    </source>
</evidence>
<proteinExistence type="predicted"/>
<dbReference type="PANTHER" id="PTHR12236:SF75">
    <property type="entry name" value="CUTICULAR PROTEIN 62BB, ISOFORM A"/>
    <property type="match status" value="1"/>
</dbReference>